<dbReference type="InterPro" id="IPR005561">
    <property type="entry name" value="ANTAR"/>
</dbReference>
<evidence type="ECO:0000313" key="6">
    <source>
        <dbReference type="EMBL" id="WIT12733.1"/>
    </source>
</evidence>
<evidence type="ECO:0000256" key="4">
    <source>
        <dbReference type="ARBA" id="ARBA00023136"/>
    </source>
</evidence>
<dbReference type="SMART" id="SM01012">
    <property type="entry name" value="ANTAR"/>
    <property type="match status" value="1"/>
</dbReference>
<evidence type="ECO:0000256" key="1">
    <source>
        <dbReference type="ARBA" id="ARBA00004141"/>
    </source>
</evidence>
<dbReference type="Pfam" id="PF13675">
    <property type="entry name" value="PilJ"/>
    <property type="match status" value="2"/>
</dbReference>
<organism evidence="6 7">
    <name type="scientific">Paucibacter sediminis</name>
    <dbReference type="NCBI Taxonomy" id="3019553"/>
    <lineage>
        <taxon>Bacteria</taxon>
        <taxon>Pseudomonadati</taxon>
        <taxon>Pseudomonadota</taxon>
        <taxon>Betaproteobacteria</taxon>
        <taxon>Burkholderiales</taxon>
        <taxon>Sphaerotilaceae</taxon>
        <taxon>Roseateles</taxon>
    </lineage>
</organism>
<dbReference type="EMBL" id="CP116346">
    <property type="protein sequence ID" value="WIT12733.1"/>
    <property type="molecule type" value="Genomic_DNA"/>
</dbReference>
<dbReference type="InterPro" id="IPR029095">
    <property type="entry name" value="NarX-like_N"/>
</dbReference>
<evidence type="ECO:0000256" key="3">
    <source>
        <dbReference type="ARBA" id="ARBA00022989"/>
    </source>
</evidence>
<keyword evidence="4" id="KW-0472">Membrane</keyword>
<keyword evidence="3" id="KW-1133">Transmembrane helix</keyword>
<dbReference type="AlphaFoldDB" id="A0AA95NFP1"/>
<keyword evidence="7" id="KW-1185">Reference proteome</keyword>
<dbReference type="InterPro" id="IPR011006">
    <property type="entry name" value="CheY-like_superfamily"/>
</dbReference>
<feature type="domain" description="ANTAR" evidence="5">
    <location>
        <begin position="118"/>
        <end position="179"/>
    </location>
</feature>
<evidence type="ECO:0000259" key="5">
    <source>
        <dbReference type="PROSITE" id="PS50921"/>
    </source>
</evidence>
<dbReference type="Gene3D" id="1.10.10.10">
    <property type="entry name" value="Winged helix-like DNA-binding domain superfamily/Winged helix DNA-binding domain"/>
    <property type="match status" value="1"/>
</dbReference>
<sequence length="415" mass="44750">MSEPDLPSHLLLLNPPDEGLAEALRALGCGVQICRERHALVQHAQEQPRTALLLCAASAAELDPWLEALAGLSPPLPGVCIAAASSAEQQQRGLALGLQVWLAAPPPPAELLRQLRWAGWQARRLEALQTQLDERKWTERAKGLLMAAREIDEDSAFRLLRETAMQAHLRLGQVARSVVQAAQLAEAVNLAGQQRMLSQRLVKLMAQRAAGIEARRAKALQDESAARVDANLARLPALLGAEHGPALGGLQQAWQALRGLLVGKPTADVLRRAEAAAQTLLQRSEQLTATVVAAGAQQPLRLVNLCGRQRMLSQRLAKQALLADLLNGQDPTLLGAGLSEFEAGLLELEAAPLSNAEIRALLAEVREEWLRLLRSLRETQGPEAAAGLARSSELLLSQLDALTAQYQQSLQTLLA</sequence>
<evidence type="ECO:0000256" key="2">
    <source>
        <dbReference type="ARBA" id="ARBA00022692"/>
    </source>
</evidence>
<comment type="subcellular location">
    <subcellularLocation>
        <location evidence="1">Membrane</location>
        <topology evidence="1">Multi-pass membrane protein</topology>
    </subcellularLocation>
</comment>
<accession>A0AA95NFP1</accession>
<gene>
    <name evidence="6" type="ORF">PFX98_03725</name>
</gene>
<dbReference type="GO" id="GO:0016020">
    <property type="term" value="C:membrane"/>
    <property type="evidence" value="ECO:0007669"/>
    <property type="project" value="UniProtKB-SubCell"/>
</dbReference>
<dbReference type="PROSITE" id="PS50921">
    <property type="entry name" value="ANTAR"/>
    <property type="match status" value="1"/>
</dbReference>
<name>A0AA95NFP1_9BURK</name>
<dbReference type="SUPFAM" id="SSF52172">
    <property type="entry name" value="CheY-like"/>
    <property type="match status" value="1"/>
</dbReference>
<dbReference type="Pfam" id="PF03861">
    <property type="entry name" value="ANTAR"/>
    <property type="match status" value="1"/>
</dbReference>
<dbReference type="InterPro" id="IPR036388">
    <property type="entry name" value="WH-like_DNA-bd_sf"/>
</dbReference>
<proteinExistence type="predicted"/>
<reference evidence="6" key="1">
    <citation type="submission" date="2023-01" db="EMBL/GenBank/DDBJ databases">
        <title>Whole genome sequence of Paucibacter sp. S2-9 isolated from pond sediment.</title>
        <authorList>
            <person name="Jung J.Y."/>
        </authorList>
    </citation>
    <scope>NUCLEOTIDE SEQUENCE</scope>
    <source>
        <strain evidence="6">S2-9</strain>
    </source>
</reference>
<dbReference type="Proteomes" id="UP001177769">
    <property type="component" value="Chromosome"/>
</dbReference>
<dbReference type="RefSeq" id="WP_285233834.1">
    <property type="nucleotide sequence ID" value="NZ_CP116346.1"/>
</dbReference>
<keyword evidence="2" id="KW-0812">Transmembrane</keyword>
<dbReference type="KEGG" id="pais:PFX98_03725"/>
<evidence type="ECO:0000313" key="7">
    <source>
        <dbReference type="Proteomes" id="UP001177769"/>
    </source>
</evidence>
<protein>
    <submittedName>
        <fullName evidence="6">Type IV pili methyl-accepting chemotaxis transducer N-terminal domain-containing protein</fullName>
    </submittedName>
</protein>
<dbReference type="GO" id="GO:0003723">
    <property type="term" value="F:RNA binding"/>
    <property type="evidence" value="ECO:0007669"/>
    <property type="project" value="InterPro"/>
</dbReference>